<evidence type="ECO:0000313" key="5">
    <source>
        <dbReference type="EMBL" id="GAK47980.1"/>
    </source>
</evidence>
<dbReference type="eggNOG" id="ENOG5030ANN">
    <property type="taxonomic scope" value="Bacteria"/>
</dbReference>
<dbReference type="AlphaFoldDB" id="A0A081BIW2"/>
<evidence type="ECO:0000256" key="2">
    <source>
        <dbReference type="ARBA" id="ARBA00022840"/>
    </source>
</evidence>
<dbReference type="GO" id="GO:0005524">
    <property type="term" value="F:ATP binding"/>
    <property type="evidence" value="ECO:0007669"/>
    <property type="project" value="UniProtKB-UniRule"/>
</dbReference>
<dbReference type="RefSeq" id="WP_034527930.1">
    <property type="nucleotide sequence ID" value="NZ_BBAZ01000015.1"/>
</dbReference>
<evidence type="ECO:0000313" key="6">
    <source>
        <dbReference type="Proteomes" id="UP000028700"/>
    </source>
</evidence>
<keyword evidence="1 3" id="KW-0547">Nucleotide-binding</keyword>
<feature type="domain" description="ATP-cone" evidence="4">
    <location>
        <begin position="16"/>
        <end position="100"/>
    </location>
</feature>
<gene>
    <name evidence="5" type="ORF">LOSG293_160230</name>
</gene>
<dbReference type="InterPro" id="IPR005144">
    <property type="entry name" value="ATP-cone_dom"/>
</dbReference>
<evidence type="ECO:0000259" key="4">
    <source>
        <dbReference type="PROSITE" id="PS51161"/>
    </source>
</evidence>
<evidence type="ECO:0000256" key="1">
    <source>
        <dbReference type="ARBA" id="ARBA00022741"/>
    </source>
</evidence>
<evidence type="ECO:0000256" key="3">
    <source>
        <dbReference type="PROSITE-ProRule" id="PRU00492"/>
    </source>
</evidence>
<keyword evidence="6" id="KW-1185">Reference proteome</keyword>
<proteinExistence type="predicted"/>
<sequence length="106" mass="12179">MNARKPQQSHIQISIRYVEKQNGRKVTFDGQKILQSLSKLTQDSDLIRRANALIMAQLAAFTRVDTQTIRQLFINTLNLLGHQELAEKYTAQRDDSELSGQQLSFF</sequence>
<protein>
    <recommendedName>
        <fullName evidence="4">ATP-cone domain-containing protein</fullName>
    </recommendedName>
</protein>
<organism evidence="5 6">
    <name type="scientific">Secundilactobacillus oryzae JCM 18671</name>
    <dbReference type="NCBI Taxonomy" id="1291743"/>
    <lineage>
        <taxon>Bacteria</taxon>
        <taxon>Bacillati</taxon>
        <taxon>Bacillota</taxon>
        <taxon>Bacilli</taxon>
        <taxon>Lactobacillales</taxon>
        <taxon>Lactobacillaceae</taxon>
        <taxon>Secundilactobacillus</taxon>
    </lineage>
</organism>
<comment type="caution">
    <text evidence="5">The sequence shown here is derived from an EMBL/GenBank/DDBJ whole genome shotgun (WGS) entry which is preliminary data.</text>
</comment>
<name>A0A081BIW2_9LACO</name>
<dbReference type="Proteomes" id="UP000028700">
    <property type="component" value="Unassembled WGS sequence"/>
</dbReference>
<dbReference type="PROSITE" id="PS51161">
    <property type="entry name" value="ATP_CONE"/>
    <property type="match status" value="1"/>
</dbReference>
<dbReference type="Pfam" id="PF03477">
    <property type="entry name" value="ATP-cone"/>
    <property type="match status" value="1"/>
</dbReference>
<keyword evidence="2 3" id="KW-0067">ATP-binding</keyword>
<accession>A0A081BIW2</accession>
<dbReference type="EMBL" id="BBJM01000016">
    <property type="protein sequence ID" value="GAK47980.1"/>
    <property type="molecule type" value="Genomic_DNA"/>
</dbReference>
<dbReference type="OrthoDB" id="2294278at2"/>
<reference evidence="5" key="1">
    <citation type="journal article" date="2014" name="Genome Announc.">
        <title>Draft Genome Sequence of Lactobacillus oryzae Strain SG293T.</title>
        <authorList>
            <person name="Tanizawa Y."/>
            <person name="Fujisawa T."/>
            <person name="Mochizuki T."/>
            <person name="Kaminuma E."/>
            <person name="Nakamura Y."/>
            <person name="Tohno M."/>
        </authorList>
    </citation>
    <scope>NUCLEOTIDE SEQUENCE [LARGE SCALE GENOMIC DNA]</scope>
    <source>
        <strain evidence="5">SG293</strain>
    </source>
</reference>